<dbReference type="Pfam" id="PF00689">
    <property type="entry name" value="Cation_ATPase_C"/>
    <property type="match status" value="1"/>
</dbReference>
<dbReference type="Pfam" id="PF00122">
    <property type="entry name" value="E1-E2_ATPase"/>
    <property type="match status" value="1"/>
</dbReference>
<feature type="compositionally biased region" description="Basic and acidic residues" evidence="9">
    <location>
        <begin position="8"/>
        <end position="20"/>
    </location>
</feature>
<dbReference type="Pfam" id="PF00690">
    <property type="entry name" value="Cation_ATPase_N"/>
    <property type="match status" value="1"/>
</dbReference>
<dbReference type="InterPro" id="IPR036412">
    <property type="entry name" value="HAD-like_sf"/>
</dbReference>
<dbReference type="SMART" id="SM00831">
    <property type="entry name" value="Cation_ATPase_N"/>
    <property type="match status" value="1"/>
</dbReference>
<dbReference type="PRINTS" id="PR00121">
    <property type="entry name" value="NAKATPASE"/>
</dbReference>
<dbReference type="GO" id="GO:0005524">
    <property type="term" value="F:ATP binding"/>
    <property type="evidence" value="ECO:0007669"/>
    <property type="project" value="UniProtKB-KW"/>
</dbReference>
<keyword evidence="4" id="KW-0547">Nucleotide-binding</keyword>
<feature type="transmembrane region" description="Helical" evidence="10">
    <location>
        <begin position="408"/>
        <end position="430"/>
    </location>
</feature>
<dbReference type="GO" id="GO:1990573">
    <property type="term" value="P:potassium ion import across plasma membrane"/>
    <property type="evidence" value="ECO:0007669"/>
    <property type="project" value="TreeGrafter"/>
</dbReference>
<evidence type="ECO:0000313" key="13">
    <source>
        <dbReference type="Proteomes" id="UP000279259"/>
    </source>
</evidence>
<dbReference type="Pfam" id="PF00702">
    <property type="entry name" value="Hydrolase"/>
    <property type="match status" value="1"/>
</dbReference>
<evidence type="ECO:0000256" key="5">
    <source>
        <dbReference type="ARBA" id="ARBA00022840"/>
    </source>
</evidence>
<dbReference type="SUPFAM" id="SSF81665">
    <property type="entry name" value="Calcium ATPase, transmembrane domain M"/>
    <property type="match status" value="1"/>
</dbReference>
<dbReference type="Pfam" id="PF13246">
    <property type="entry name" value="Cation_ATPase"/>
    <property type="match status" value="1"/>
</dbReference>
<feature type="transmembrane region" description="Helical" evidence="10">
    <location>
        <begin position="1006"/>
        <end position="1030"/>
    </location>
</feature>
<evidence type="ECO:0000256" key="8">
    <source>
        <dbReference type="ARBA" id="ARBA00023136"/>
    </source>
</evidence>
<dbReference type="GO" id="GO:0005886">
    <property type="term" value="C:plasma membrane"/>
    <property type="evidence" value="ECO:0007669"/>
    <property type="project" value="UniProtKB-SubCell"/>
</dbReference>
<evidence type="ECO:0000256" key="3">
    <source>
        <dbReference type="ARBA" id="ARBA00022692"/>
    </source>
</evidence>
<feature type="transmembrane region" description="Helical" evidence="10">
    <location>
        <begin position="982"/>
        <end position="1000"/>
    </location>
</feature>
<evidence type="ECO:0000256" key="1">
    <source>
        <dbReference type="ARBA" id="ARBA00004651"/>
    </source>
</evidence>
<dbReference type="SFLD" id="SFLDF00027">
    <property type="entry name" value="p-type_atpase"/>
    <property type="match status" value="1"/>
</dbReference>
<dbReference type="Gene3D" id="1.20.1110.10">
    <property type="entry name" value="Calcium-transporting ATPase, transmembrane domain"/>
    <property type="match status" value="1"/>
</dbReference>
<dbReference type="SUPFAM" id="SSF56784">
    <property type="entry name" value="HAD-like"/>
    <property type="match status" value="1"/>
</dbReference>
<reference evidence="12 13" key="1">
    <citation type="submission" date="2018-11" db="EMBL/GenBank/DDBJ databases">
        <title>Genome sequence of Saitozyma podzolica DSM 27192.</title>
        <authorList>
            <person name="Aliyu H."/>
            <person name="Gorte O."/>
            <person name="Ochsenreither K."/>
        </authorList>
    </citation>
    <scope>NUCLEOTIDE SEQUENCE [LARGE SCALE GENOMIC DNA]</scope>
    <source>
        <strain evidence="12 13">DSM 27192</strain>
    </source>
</reference>
<dbReference type="GO" id="GO:0030007">
    <property type="term" value="P:intracellular potassium ion homeostasis"/>
    <property type="evidence" value="ECO:0007669"/>
    <property type="project" value="TreeGrafter"/>
</dbReference>
<dbReference type="InterPro" id="IPR044492">
    <property type="entry name" value="P_typ_ATPase_HD_dom"/>
</dbReference>
<dbReference type="InterPro" id="IPR023299">
    <property type="entry name" value="ATPase_P-typ_cyto_dom_N"/>
</dbReference>
<feature type="transmembrane region" description="Helical" evidence="10">
    <location>
        <begin position="366"/>
        <end position="388"/>
    </location>
</feature>
<name>A0A427XPV3_9TREE</name>
<feature type="transmembrane region" description="Helical" evidence="10">
    <location>
        <begin position="204"/>
        <end position="223"/>
    </location>
</feature>
<evidence type="ECO:0000256" key="4">
    <source>
        <dbReference type="ARBA" id="ARBA00022741"/>
    </source>
</evidence>
<dbReference type="FunFam" id="3.40.50.1000:FF:000001">
    <property type="entry name" value="Phospholipid-transporting ATPase IC"/>
    <property type="match status" value="1"/>
</dbReference>
<keyword evidence="5" id="KW-0067">ATP-binding</keyword>
<proteinExistence type="predicted"/>
<evidence type="ECO:0000256" key="10">
    <source>
        <dbReference type="SAM" id="Phobius"/>
    </source>
</evidence>
<dbReference type="InterPro" id="IPR059000">
    <property type="entry name" value="ATPase_P-type_domA"/>
</dbReference>
<keyword evidence="2" id="KW-1003">Cell membrane</keyword>
<comment type="subcellular location">
    <subcellularLocation>
        <location evidence="1">Cell membrane</location>
        <topology evidence="1">Multi-pass membrane protein</topology>
    </subcellularLocation>
</comment>
<keyword evidence="8 10" id="KW-0472">Membrane</keyword>
<dbReference type="SUPFAM" id="SSF81653">
    <property type="entry name" value="Calcium ATPase, transduction domain A"/>
    <property type="match status" value="1"/>
</dbReference>
<dbReference type="STRING" id="1890683.A0A427XPV3"/>
<feature type="region of interest" description="Disordered" evidence="9">
    <location>
        <begin position="1"/>
        <end position="34"/>
    </location>
</feature>
<evidence type="ECO:0000256" key="7">
    <source>
        <dbReference type="ARBA" id="ARBA00022989"/>
    </source>
</evidence>
<dbReference type="GO" id="GO:0036376">
    <property type="term" value="P:sodium ion export across plasma membrane"/>
    <property type="evidence" value="ECO:0007669"/>
    <property type="project" value="TreeGrafter"/>
</dbReference>
<keyword evidence="7 10" id="KW-1133">Transmembrane helix</keyword>
<organism evidence="12 13">
    <name type="scientific">Saitozyma podzolica</name>
    <dbReference type="NCBI Taxonomy" id="1890683"/>
    <lineage>
        <taxon>Eukaryota</taxon>
        <taxon>Fungi</taxon>
        <taxon>Dikarya</taxon>
        <taxon>Basidiomycota</taxon>
        <taxon>Agaricomycotina</taxon>
        <taxon>Tremellomycetes</taxon>
        <taxon>Tremellales</taxon>
        <taxon>Trimorphomycetaceae</taxon>
        <taxon>Saitozyma</taxon>
    </lineage>
</organism>
<dbReference type="InterPro" id="IPR004014">
    <property type="entry name" value="ATPase_P-typ_cation-transptr_N"/>
</dbReference>
<dbReference type="PANTHER" id="PTHR43294:SF21">
    <property type="entry name" value="CATION TRANSPORTING ATPASE"/>
    <property type="match status" value="1"/>
</dbReference>
<sequence>MAIHRSSRSSEDTEKQDLSLKHAPTLQPSHLEDTISPVQRIATLPGRAIGIQLPLERAPTTARIPIEYRTLSIHVYDSQRFDYPGPKPHRPSPGRRFWRRKDQAATDAGDGDADFFGKLDFHSITPEQVCQRFNVSPDAGLDTSAATKRLQRNGSNVLTQKKSQYWKKILRYVFGDFCSILWVGVVIFFISWKPLGDPPAPYNLALAIVVIIVIALQAIFSGLQDWSAQRVMASILNLLPENAVVLRDGQPKSIPSSELVVGDVVQLSTGQKVPADMRIIKASNDLKFDKSILTGESEEVAGTVDSKETNFLESHNIALLGTHVCNGTATAVVVLTGARTVMGRINKLTNSSDEQKTNLQKEITRFVIIIICLTVTLVIIMLITWLAWLRVEHYDFLNTTGILVDLMSLVVAFIPEGMPIAVALTLSLIARRMKAAKVLPKSLSVVETLGCVNVVCSDKTGTLTENKMSVVSLGFVDKTFNGTQEVKMDSMAFNELRRSMTLCNDAFFDPSTDNLPIPERQVQGNATDGALLRYVSALPGGMGLIKEQYNRVFDKPFNSKDKFAFTYVEPASEKRRMVPQGERVILLTRRAYRSIHPHGSIKFEEELGDAALGELTVIGLVGILDPPRADIPSTVSELRRCGARVFMVTGDFRLTACAIAQQIGLLSSRADPDRVADFEQKGRHDQLEEVRDDRHAFIEGSLLVEGKEIADLKPEQWDVICKYEEVVFARTTPEQKLRIVTELRGRGCVVAVTGDGVNDAPALKAANVGIAMVSGSEVAMEAADLVLMGDFSSIIEAIRLGRLVFQNLQKVISYLLPAGSWSEDWPVILNVFFGCPLPLSSFLMIIICCFTDLFCCLTLIFEKEEFDLLTIPPRDPKNSHLINTNIYGQSYLFIGTMETITAHAMFFYYMYSAAGIPITSMFFAFANYSDGYYGWSQDELNNFLNTGQCVYFVTLVILQIANLNSVRNKRLSIFQNGPQHNLALFLGPIVSLAIAIFVTMEPGLQNLFGTATVPIKFWMLPIPLAVGLLMMDEIRKLLVRTWPKGPIAKVAW</sequence>
<dbReference type="EMBL" id="RSCD01000032">
    <property type="protein sequence ID" value="RSH80874.1"/>
    <property type="molecule type" value="Genomic_DNA"/>
</dbReference>
<evidence type="ECO:0000259" key="11">
    <source>
        <dbReference type="SMART" id="SM00831"/>
    </source>
</evidence>
<dbReference type="InterPro" id="IPR006068">
    <property type="entry name" value="ATPase_P-typ_cation-transptr_C"/>
</dbReference>
<dbReference type="InterPro" id="IPR050510">
    <property type="entry name" value="Cation_transp_ATPase_P-type"/>
</dbReference>
<keyword evidence="3 10" id="KW-0812">Transmembrane</keyword>
<accession>A0A427XPV3</accession>
<evidence type="ECO:0000256" key="6">
    <source>
        <dbReference type="ARBA" id="ARBA00022967"/>
    </source>
</evidence>
<dbReference type="GO" id="GO:0006883">
    <property type="term" value="P:intracellular sodium ion homeostasis"/>
    <property type="evidence" value="ECO:0007669"/>
    <property type="project" value="TreeGrafter"/>
</dbReference>
<protein>
    <recommendedName>
        <fullName evidence="11">Cation-transporting P-type ATPase N-terminal domain-containing protein</fullName>
    </recommendedName>
</protein>
<dbReference type="PANTHER" id="PTHR43294">
    <property type="entry name" value="SODIUM/POTASSIUM-TRANSPORTING ATPASE SUBUNIT ALPHA"/>
    <property type="match status" value="1"/>
</dbReference>
<dbReference type="Proteomes" id="UP000279259">
    <property type="component" value="Unassembled WGS sequence"/>
</dbReference>
<comment type="caution">
    <text evidence="12">The sequence shown here is derived from an EMBL/GenBank/DDBJ whole genome shotgun (WGS) entry which is preliminary data.</text>
</comment>
<dbReference type="PROSITE" id="PS00154">
    <property type="entry name" value="ATPASE_E1_E2"/>
    <property type="match status" value="1"/>
</dbReference>
<evidence type="ECO:0000256" key="9">
    <source>
        <dbReference type="SAM" id="MobiDB-lite"/>
    </source>
</evidence>
<dbReference type="InterPro" id="IPR008250">
    <property type="entry name" value="ATPase_P-typ_transduc_dom_A_sf"/>
</dbReference>
<feature type="transmembrane region" description="Helical" evidence="10">
    <location>
        <begin position="169"/>
        <end position="192"/>
    </location>
</feature>
<dbReference type="InterPro" id="IPR023298">
    <property type="entry name" value="ATPase_P-typ_TM_dom_sf"/>
</dbReference>
<dbReference type="GO" id="GO:0016887">
    <property type="term" value="F:ATP hydrolysis activity"/>
    <property type="evidence" value="ECO:0007669"/>
    <property type="project" value="InterPro"/>
</dbReference>
<evidence type="ECO:0000256" key="2">
    <source>
        <dbReference type="ARBA" id="ARBA00022475"/>
    </source>
</evidence>
<dbReference type="Gene3D" id="3.40.1110.10">
    <property type="entry name" value="Calcium-transporting ATPase, cytoplasmic domain N"/>
    <property type="match status" value="2"/>
</dbReference>
<dbReference type="SFLD" id="SFLDS00003">
    <property type="entry name" value="Haloacid_Dehalogenase"/>
    <property type="match status" value="1"/>
</dbReference>
<dbReference type="PRINTS" id="PR00119">
    <property type="entry name" value="CATATPASE"/>
</dbReference>
<dbReference type="GO" id="GO:0005391">
    <property type="term" value="F:P-type sodium:potassium-exchanging transporter activity"/>
    <property type="evidence" value="ECO:0007669"/>
    <property type="project" value="TreeGrafter"/>
</dbReference>
<dbReference type="OrthoDB" id="158672at2759"/>
<feature type="transmembrane region" description="Helical" evidence="10">
    <location>
        <begin position="906"/>
        <end position="928"/>
    </location>
</feature>
<dbReference type="InterPro" id="IPR023214">
    <property type="entry name" value="HAD_sf"/>
</dbReference>
<dbReference type="InterPro" id="IPR018303">
    <property type="entry name" value="ATPase_P-typ_P_site"/>
</dbReference>
<feature type="domain" description="Cation-transporting P-type ATPase N-terminal" evidence="11">
    <location>
        <begin position="120"/>
        <end position="193"/>
    </location>
</feature>
<dbReference type="SFLD" id="SFLDG00002">
    <property type="entry name" value="C1.7:_P-type_atpase_like"/>
    <property type="match status" value="1"/>
</dbReference>
<gene>
    <name evidence="12" type="ORF">EHS25_007043</name>
</gene>
<dbReference type="GO" id="GO:1902600">
    <property type="term" value="P:proton transmembrane transport"/>
    <property type="evidence" value="ECO:0007669"/>
    <property type="project" value="TreeGrafter"/>
</dbReference>
<dbReference type="AlphaFoldDB" id="A0A427XPV3"/>
<dbReference type="InterPro" id="IPR001757">
    <property type="entry name" value="P_typ_ATPase"/>
</dbReference>
<dbReference type="Gene3D" id="3.40.50.1000">
    <property type="entry name" value="HAD superfamily/HAD-like"/>
    <property type="match status" value="1"/>
</dbReference>
<keyword evidence="6" id="KW-1278">Translocase</keyword>
<feature type="transmembrane region" description="Helical" evidence="10">
    <location>
        <begin position="940"/>
        <end position="961"/>
    </location>
</feature>
<dbReference type="NCBIfam" id="TIGR01494">
    <property type="entry name" value="ATPase_P-type"/>
    <property type="match status" value="2"/>
</dbReference>
<keyword evidence="13" id="KW-1185">Reference proteome</keyword>
<dbReference type="Gene3D" id="2.70.150.10">
    <property type="entry name" value="Calcium-transporting ATPase, cytoplasmic transduction domain A"/>
    <property type="match status" value="1"/>
</dbReference>
<evidence type="ECO:0000313" key="12">
    <source>
        <dbReference type="EMBL" id="RSH80874.1"/>
    </source>
</evidence>